<dbReference type="InterPro" id="IPR006690">
    <property type="entry name" value="OMPA-like_CS"/>
</dbReference>
<feature type="region of interest" description="Disordered" evidence="5">
    <location>
        <begin position="30"/>
        <end position="107"/>
    </location>
</feature>
<dbReference type="Gene3D" id="3.30.1330.60">
    <property type="entry name" value="OmpA-like domain"/>
    <property type="match status" value="1"/>
</dbReference>
<dbReference type="InterPro" id="IPR036737">
    <property type="entry name" value="OmpA-like_sf"/>
</dbReference>
<name>A0A6J4I5W5_9ACTN</name>
<dbReference type="Pfam" id="PF00691">
    <property type="entry name" value="OmpA"/>
    <property type="match status" value="1"/>
</dbReference>
<dbReference type="InterPro" id="IPR006664">
    <property type="entry name" value="OMP_bac"/>
</dbReference>
<dbReference type="InterPro" id="IPR050330">
    <property type="entry name" value="Bact_OuterMem_StrucFunc"/>
</dbReference>
<protein>
    <recommendedName>
        <fullName evidence="6">OmpA-like domain-containing protein</fullName>
    </recommendedName>
</protein>
<feature type="compositionally biased region" description="Low complexity" evidence="5">
    <location>
        <begin position="32"/>
        <end position="45"/>
    </location>
</feature>
<dbReference type="AlphaFoldDB" id="A0A6J4I5W5"/>
<keyword evidence="3" id="KW-0998">Cell outer membrane</keyword>
<proteinExistence type="predicted"/>
<feature type="compositionally biased region" description="Low complexity" evidence="5">
    <location>
        <begin position="52"/>
        <end position="89"/>
    </location>
</feature>
<dbReference type="PROSITE" id="PS51123">
    <property type="entry name" value="OMPA_2"/>
    <property type="match status" value="1"/>
</dbReference>
<keyword evidence="2 4" id="KW-0472">Membrane</keyword>
<gene>
    <name evidence="7" type="ORF">AVDCRST_MAG50-1716</name>
</gene>
<organism evidence="7">
    <name type="scientific">uncultured Acidimicrobiales bacterium</name>
    <dbReference type="NCBI Taxonomy" id="310071"/>
    <lineage>
        <taxon>Bacteria</taxon>
        <taxon>Bacillati</taxon>
        <taxon>Actinomycetota</taxon>
        <taxon>Acidimicrobiia</taxon>
        <taxon>Acidimicrobiales</taxon>
        <taxon>environmental samples</taxon>
    </lineage>
</organism>
<dbReference type="CDD" id="cd07185">
    <property type="entry name" value="OmpA_C-like"/>
    <property type="match status" value="1"/>
</dbReference>
<reference evidence="7" key="1">
    <citation type="submission" date="2020-02" db="EMBL/GenBank/DDBJ databases">
        <authorList>
            <person name="Meier V. D."/>
        </authorList>
    </citation>
    <scope>NUCLEOTIDE SEQUENCE</scope>
    <source>
        <strain evidence="7">AVDCRST_MAG50</strain>
    </source>
</reference>
<dbReference type="PRINTS" id="PR01021">
    <property type="entry name" value="OMPADOMAIN"/>
</dbReference>
<dbReference type="InterPro" id="IPR006665">
    <property type="entry name" value="OmpA-like"/>
</dbReference>
<dbReference type="PANTHER" id="PTHR30329:SF21">
    <property type="entry name" value="LIPOPROTEIN YIAD-RELATED"/>
    <property type="match status" value="1"/>
</dbReference>
<evidence type="ECO:0000256" key="4">
    <source>
        <dbReference type="PROSITE-ProRule" id="PRU00473"/>
    </source>
</evidence>
<feature type="region of interest" description="Disordered" evidence="5">
    <location>
        <begin position="242"/>
        <end position="274"/>
    </location>
</feature>
<dbReference type="PROSITE" id="PS01068">
    <property type="entry name" value="OMPA_1"/>
    <property type="match status" value="1"/>
</dbReference>
<feature type="domain" description="OmpA-like" evidence="6">
    <location>
        <begin position="155"/>
        <end position="272"/>
    </location>
</feature>
<evidence type="ECO:0000256" key="3">
    <source>
        <dbReference type="ARBA" id="ARBA00023237"/>
    </source>
</evidence>
<accession>A0A6J4I5W5</accession>
<evidence type="ECO:0000313" key="7">
    <source>
        <dbReference type="EMBL" id="CAA9241230.1"/>
    </source>
</evidence>
<sequence length="274" mass="27933">MDKVLKVVPVLLVLGLVGLFLLWRASDDDGQTAVGTGTSTTATSDAGDDDGGATSTEAGGGSTTSSSSTTAAATTTSTSTTTSTTAPAAPALELPPADQAAPPMEPLGVYRDGKLTLGGSVPDPELAAAYLRRAGGVIGMENVTVQMTLDPRVSGQTLRIDVDERFQFPTGSTAFDPEFEALLGLGVAALQLLPESTLVVTGHTDDVGSDEVNQALSQARAQIVVDFMVRGGIPPERVVARGAGESEPIADNATPEGRQANRRIEATLEGVTPG</sequence>
<comment type="subcellular location">
    <subcellularLocation>
        <location evidence="1">Cell outer membrane</location>
    </subcellularLocation>
</comment>
<dbReference type="GO" id="GO:0009279">
    <property type="term" value="C:cell outer membrane"/>
    <property type="evidence" value="ECO:0007669"/>
    <property type="project" value="UniProtKB-SubCell"/>
</dbReference>
<dbReference type="EMBL" id="CADCTF010000090">
    <property type="protein sequence ID" value="CAA9241230.1"/>
    <property type="molecule type" value="Genomic_DNA"/>
</dbReference>
<dbReference type="PANTHER" id="PTHR30329">
    <property type="entry name" value="STATOR ELEMENT OF FLAGELLAR MOTOR COMPLEX"/>
    <property type="match status" value="1"/>
</dbReference>
<evidence type="ECO:0000256" key="1">
    <source>
        <dbReference type="ARBA" id="ARBA00004442"/>
    </source>
</evidence>
<evidence type="ECO:0000256" key="5">
    <source>
        <dbReference type="SAM" id="MobiDB-lite"/>
    </source>
</evidence>
<dbReference type="SUPFAM" id="SSF103088">
    <property type="entry name" value="OmpA-like"/>
    <property type="match status" value="1"/>
</dbReference>
<evidence type="ECO:0000259" key="6">
    <source>
        <dbReference type="PROSITE" id="PS51123"/>
    </source>
</evidence>
<evidence type="ECO:0000256" key="2">
    <source>
        <dbReference type="ARBA" id="ARBA00023136"/>
    </source>
</evidence>